<dbReference type="InterPro" id="IPR046533">
    <property type="entry name" value="DUF6598"/>
</dbReference>
<feature type="compositionally biased region" description="Basic and acidic residues" evidence="1">
    <location>
        <begin position="1"/>
        <end position="15"/>
    </location>
</feature>
<dbReference type="STRING" id="4555.A0A368SDV0"/>
<dbReference type="OrthoDB" id="594396at2759"/>
<feature type="domain" description="DUF6598" evidence="2">
    <location>
        <begin position="24"/>
        <end position="163"/>
    </location>
</feature>
<name>A0A368SDV0_SETIT</name>
<proteinExistence type="predicted"/>
<accession>A0A368SDV0</accession>
<sequence>MVGDADQMRRVDRPKPLPPPLPKQDEPLILTGPKRGLVLLDNNYVETDLKIKDRQGRDTEFSKGVITIWRNVSIVDLLYAIVIGAVEATIGIRVLQGKFDGTISAHTTSIMLYDSKVAGTRTADVGVIQLTRRVVSIYVKDMLIIEAKTGDGKSVRRVDFAPRGNNGR</sequence>
<dbReference type="PANTHER" id="PTHR33065">
    <property type="entry name" value="OS07G0486400 PROTEIN"/>
    <property type="match status" value="1"/>
</dbReference>
<evidence type="ECO:0000259" key="2">
    <source>
        <dbReference type="Pfam" id="PF20241"/>
    </source>
</evidence>
<evidence type="ECO:0000256" key="1">
    <source>
        <dbReference type="SAM" id="MobiDB-lite"/>
    </source>
</evidence>
<protein>
    <recommendedName>
        <fullName evidence="2">DUF6598 domain-containing protein</fullName>
    </recommendedName>
</protein>
<evidence type="ECO:0000313" key="3">
    <source>
        <dbReference type="EMBL" id="RCV40627.1"/>
    </source>
</evidence>
<dbReference type="Pfam" id="PF20241">
    <property type="entry name" value="DUF6598"/>
    <property type="match status" value="1"/>
</dbReference>
<gene>
    <name evidence="3" type="ORF">SETIT_9G070400v2</name>
</gene>
<reference evidence="3" key="2">
    <citation type="submission" date="2015-07" db="EMBL/GenBank/DDBJ databases">
        <authorList>
            <person name="Noorani M."/>
        </authorList>
    </citation>
    <scope>NUCLEOTIDE SEQUENCE</scope>
    <source>
        <strain evidence="3">Yugu1</strain>
    </source>
</reference>
<dbReference type="AlphaFoldDB" id="A0A368SDV0"/>
<dbReference type="EMBL" id="CM003536">
    <property type="protein sequence ID" value="RCV40627.1"/>
    <property type="molecule type" value="Genomic_DNA"/>
</dbReference>
<organism evidence="3">
    <name type="scientific">Setaria italica</name>
    <name type="common">Foxtail millet</name>
    <name type="synonym">Panicum italicum</name>
    <dbReference type="NCBI Taxonomy" id="4555"/>
    <lineage>
        <taxon>Eukaryota</taxon>
        <taxon>Viridiplantae</taxon>
        <taxon>Streptophyta</taxon>
        <taxon>Embryophyta</taxon>
        <taxon>Tracheophyta</taxon>
        <taxon>Spermatophyta</taxon>
        <taxon>Magnoliopsida</taxon>
        <taxon>Liliopsida</taxon>
        <taxon>Poales</taxon>
        <taxon>Poaceae</taxon>
        <taxon>PACMAD clade</taxon>
        <taxon>Panicoideae</taxon>
        <taxon>Panicodae</taxon>
        <taxon>Paniceae</taxon>
        <taxon>Cenchrinae</taxon>
        <taxon>Setaria</taxon>
    </lineage>
</organism>
<dbReference type="PANTHER" id="PTHR33065:SF93">
    <property type="entry name" value="DUF6598 DOMAIN-CONTAINING PROTEIN"/>
    <property type="match status" value="1"/>
</dbReference>
<reference evidence="3" key="1">
    <citation type="journal article" date="2012" name="Nat. Biotechnol.">
        <title>Reference genome sequence of the model plant Setaria.</title>
        <authorList>
            <person name="Bennetzen J.L."/>
            <person name="Schmutz J."/>
            <person name="Wang H."/>
            <person name="Percifield R."/>
            <person name="Hawkins J."/>
            <person name="Pontaroli A.C."/>
            <person name="Estep M."/>
            <person name="Feng L."/>
            <person name="Vaughn J.N."/>
            <person name="Grimwood J."/>
            <person name="Jenkins J."/>
            <person name="Barry K."/>
            <person name="Lindquist E."/>
            <person name="Hellsten U."/>
            <person name="Deshpande S."/>
            <person name="Wang X."/>
            <person name="Wu X."/>
            <person name="Mitros T."/>
            <person name="Triplett J."/>
            <person name="Yang X."/>
            <person name="Ye C.Y."/>
            <person name="Mauro-Herrera M."/>
            <person name="Wang L."/>
            <person name="Li P."/>
            <person name="Sharma M."/>
            <person name="Sharma R."/>
            <person name="Ronald P.C."/>
            <person name="Panaud O."/>
            <person name="Kellogg E.A."/>
            <person name="Brutnell T.P."/>
            <person name="Doust A.N."/>
            <person name="Tuskan G.A."/>
            <person name="Rokhsar D."/>
            <person name="Devos K.M."/>
        </authorList>
    </citation>
    <scope>NUCLEOTIDE SEQUENCE [LARGE SCALE GENOMIC DNA]</scope>
    <source>
        <strain evidence="3">Yugu1</strain>
    </source>
</reference>
<feature type="region of interest" description="Disordered" evidence="1">
    <location>
        <begin position="1"/>
        <end position="27"/>
    </location>
</feature>